<keyword evidence="2 5" id="KW-0812">Transmembrane</keyword>
<organism evidence="7 8">
    <name type="scientific">Inquilinus limosus MP06</name>
    <dbReference type="NCBI Taxonomy" id="1398085"/>
    <lineage>
        <taxon>Bacteria</taxon>
        <taxon>Pseudomonadati</taxon>
        <taxon>Pseudomonadota</taxon>
        <taxon>Alphaproteobacteria</taxon>
        <taxon>Rhodospirillales</taxon>
        <taxon>Rhodospirillaceae</taxon>
        <taxon>Inquilinus</taxon>
    </lineage>
</organism>
<dbReference type="EMBL" id="JANX01000183">
    <property type="protein sequence ID" value="KGM33444.1"/>
    <property type="molecule type" value="Genomic_DNA"/>
</dbReference>
<accession>A0A0A0D5S3</accession>
<dbReference type="InterPro" id="IPR009915">
    <property type="entry name" value="NnrU_dom"/>
</dbReference>
<evidence type="ECO:0000313" key="7">
    <source>
        <dbReference type="EMBL" id="KGM33444.1"/>
    </source>
</evidence>
<dbReference type="AlphaFoldDB" id="A0A0A0D5S3"/>
<dbReference type="Proteomes" id="UP000029995">
    <property type="component" value="Unassembled WGS sequence"/>
</dbReference>
<dbReference type="OrthoDB" id="5293641at2"/>
<sequence>MLSLALAALFWVVLHLGVAGPLRPAVAGRLGEMGYSGLFSVLSAAGLVWLALVYRGAPYEPLWAPAPFWVPAVLVFLGFVLLACSLGPGNPTQVAAERLGPELPVVGITRITRHPMLWAFALWALAHLTVNGHWAGVLLFGAILVTALNGMVSIDRKRAARLGPAWDEFARRTSRLPFAAILSGRGELKLGELAVWRLGLGIALYAAALWLHGFL</sequence>
<reference evidence="7 8" key="1">
    <citation type="submission" date="2014-01" db="EMBL/GenBank/DDBJ databases">
        <title>Genome sequence determination for a cystic fibrosis isolate, Inquilinus limosus.</title>
        <authorList>
            <person name="Pino M."/>
            <person name="Di Conza J."/>
            <person name="Gutkind G."/>
        </authorList>
    </citation>
    <scope>NUCLEOTIDE SEQUENCE [LARGE SCALE GENOMIC DNA]</scope>
    <source>
        <strain evidence="7 8">MP06</strain>
    </source>
</reference>
<comment type="caution">
    <text evidence="7">The sequence shown here is derived from an EMBL/GenBank/DDBJ whole genome shotgun (WGS) entry which is preliminary data.</text>
</comment>
<evidence type="ECO:0000256" key="2">
    <source>
        <dbReference type="ARBA" id="ARBA00022692"/>
    </source>
</evidence>
<name>A0A0A0D5S3_9PROT</name>
<dbReference type="Gene3D" id="1.20.120.1630">
    <property type="match status" value="1"/>
</dbReference>
<keyword evidence="3 5" id="KW-1133">Transmembrane helix</keyword>
<feature type="transmembrane region" description="Helical" evidence="5">
    <location>
        <begin position="132"/>
        <end position="152"/>
    </location>
</feature>
<evidence type="ECO:0000256" key="5">
    <source>
        <dbReference type="SAM" id="Phobius"/>
    </source>
</evidence>
<comment type="subcellular location">
    <subcellularLocation>
        <location evidence="1">Membrane</location>
        <topology evidence="1">Multi-pass membrane protein</topology>
    </subcellularLocation>
</comment>
<evidence type="ECO:0000259" key="6">
    <source>
        <dbReference type="Pfam" id="PF07298"/>
    </source>
</evidence>
<feature type="transmembrane region" description="Helical" evidence="5">
    <location>
        <begin position="66"/>
        <end position="88"/>
    </location>
</feature>
<dbReference type="Pfam" id="PF07298">
    <property type="entry name" value="NnrU"/>
    <property type="match status" value="1"/>
</dbReference>
<dbReference type="RefSeq" id="WP_034838916.1">
    <property type="nucleotide sequence ID" value="NZ_JANX01000183.1"/>
</dbReference>
<dbReference type="PANTHER" id="PTHR35988">
    <property type="entry name" value="15-CIS-ZETA-CAROTENE ISOMERASE, CHLOROPLASTIC"/>
    <property type="match status" value="1"/>
</dbReference>
<keyword evidence="4 5" id="KW-0472">Membrane</keyword>
<dbReference type="GO" id="GO:0016020">
    <property type="term" value="C:membrane"/>
    <property type="evidence" value="ECO:0007669"/>
    <property type="project" value="UniProtKB-SubCell"/>
</dbReference>
<evidence type="ECO:0000256" key="3">
    <source>
        <dbReference type="ARBA" id="ARBA00022989"/>
    </source>
</evidence>
<dbReference type="PANTHER" id="PTHR35988:SF2">
    <property type="entry name" value="15-CIS-ZETA-CAROTENE ISOMERASE, CHLOROPLASTIC"/>
    <property type="match status" value="1"/>
</dbReference>
<evidence type="ECO:0000313" key="8">
    <source>
        <dbReference type="Proteomes" id="UP000029995"/>
    </source>
</evidence>
<feature type="transmembrane region" description="Helical" evidence="5">
    <location>
        <begin position="194"/>
        <end position="213"/>
    </location>
</feature>
<proteinExistence type="predicted"/>
<feature type="transmembrane region" description="Helical" evidence="5">
    <location>
        <begin position="35"/>
        <end position="54"/>
    </location>
</feature>
<evidence type="ECO:0000256" key="1">
    <source>
        <dbReference type="ARBA" id="ARBA00004141"/>
    </source>
</evidence>
<gene>
    <name evidence="7" type="ORF">P409_15800</name>
</gene>
<evidence type="ECO:0000256" key="4">
    <source>
        <dbReference type="ARBA" id="ARBA00023136"/>
    </source>
</evidence>
<protein>
    <recommendedName>
        <fullName evidence="6">NnrU domain-containing protein</fullName>
    </recommendedName>
</protein>
<feature type="domain" description="NnrU" evidence="6">
    <location>
        <begin position="4"/>
        <end position="215"/>
    </location>
</feature>